<evidence type="ECO:0000313" key="1">
    <source>
        <dbReference type="EMBL" id="MBB6214498.1"/>
    </source>
</evidence>
<reference evidence="1 2" key="1">
    <citation type="submission" date="2020-08" db="EMBL/GenBank/DDBJ databases">
        <title>Genomic Encyclopedia of Type Strains, Phase IV (KMG-IV): sequencing the most valuable type-strain genomes for metagenomic binning, comparative biology and taxonomic classification.</title>
        <authorList>
            <person name="Goeker M."/>
        </authorList>
    </citation>
    <scope>NUCLEOTIDE SEQUENCE [LARGE SCALE GENOMIC DNA]</scope>
    <source>
        <strain evidence="1 2">DSM 103526</strain>
    </source>
</reference>
<keyword evidence="2" id="KW-1185">Reference proteome</keyword>
<dbReference type="SUPFAM" id="SSF55781">
    <property type="entry name" value="GAF domain-like"/>
    <property type="match status" value="1"/>
</dbReference>
<name>A0A841KQU3_9FIRM</name>
<gene>
    <name evidence="1" type="ORF">HNQ80_000578</name>
</gene>
<comment type="caution">
    <text evidence="1">The sequence shown here is derived from an EMBL/GenBank/DDBJ whole genome shotgun (WGS) entry which is preliminary data.</text>
</comment>
<protein>
    <submittedName>
        <fullName evidence="1">GAF domain-containing protein</fullName>
    </submittedName>
</protein>
<dbReference type="Proteomes" id="UP000579281">
    <property type="component" value="Unassembled WGS sequence"/>
</dbReference>
<organism evidence="1 2">
    <name type="scientific">Anaerosolibacter carboniphilus</name>
    <dbReference type="NCBI Taxonomy" id="1417629"/>
    <lineage>
        <taxon>Bacteria</taxon>
        <taxon>Bacillati</taxon>
        <taxon>Bacillota</taxon>
        <taxon>Clostridia</taxon>
        <taxon>Peptostreptococcales</taxon>
        <taxon>Thermotaleaceae</taxon>
        <taxon>Anaerosolibacter</taxon>
    </lineage>
</organism>
<accession>A0A841KQU3</accession>
<dbReference type="RefSeq" id="WP_184307979.1">
    <property type="nucleotide sequence ID" value="NZ_JACHEN010000002.1"/>
</dbReference>
<dbReference type="EMBL" id="JACHEN010000002">
    <property type="protein sequence ID" value="MBB6214498.1"/>
    <property type="molecule type" value="Genomic_DNA"/>
</dbReference>
<sequence>MDELKTTNKIYRYEALLQAIDFFTQRFHLDQLGNYAFDFANEMLTLNASILFIWDGDVFVQKGSRLCDREPWTIPNSQALEELPIFHGDIITNRFEAFFTEEVIKKSGMRLVIPLIMHDLLHGFIISNGKILGSLNEDDLIIASALTKLFRNSLENSRQIHELYEKNKQLDQKIFNLFAINQSAKSLLSEVSLSALYALATDVFSETTCSKVTSFGMYDPISKSIKVLGYRNVSTYTTFVTELHLLEHTYQSQRVVLELEKDREIIESIFSNGEEFEALQAKYVILLVKDEILGVVTLSEPVNDNIYDHAVFELVETLASFTHIAISNALLFKEIVTEKERAERKFDILNTLNKIIRNINHSTNIEELSILTLKVLSLNFGIKKAFFAYRSQNDYVVRYGIGLGVESAETKFTLNDEWENALHGEMILDFREDAVQSFFEKSFIEQIGGSNCIVISPICTGRPFLHEVSSPIGFLIVLETKDSLKEEEILLIDTIANNITPVIYQMDLNQRIRGEYRVDPLQQFLRAAERKLAERKEYGSDFYLYYKIVDKSPFEKFEDMFIEGEECYVVDNLVFLFTYETMNRNLFCKIPHFEWIEELVHFDYQGFYHSYRDEW</sequence>
<dbReference type="InterPro" id="IPR029016">
    <property type="entry name" value="GAF-like_dom_sf"/>
</dbReference>
<dbReference type="AlphaFoldDB" id="A0A841KQU3"/>
<dbReference type="Gene3D" id="3.30.450.40">
    <property type="match status" value="1"/>
</dbReference>
<proteinExistence type="predicted"/>
<evidence type="ECO:0000313" key="2">
    <source>
        <dbReference type="Proteomes" id="UP000579281"/>
    </source>
</evidence>